<reference evidence="4 5" key="1">
    <citation type="submission" date="2020-08" db="EMBL/GenBank/DDBJ databases">
        <title>Sequencing the genomes of 1000 actinobacteria strains.</title>
        <authorList>
            <person name="Klenk H.-P."/>
        </authorList>
    </citation>
    <scope>NUCLEOTIDE SEQUENCE [LARGE SCALE GENOMIC DNA]</scope>
    <source>
        <strain evidence="4 5">DSM 43675</strain>
    </source>
</reference>
<gene>
    <name evidence="4" type="ORF">BKA00_006224</name>
</gene>
<accession>A0A7X0G647</accession>
<dbReference type="InterPro" id="IPR041583">
    <property type="entry name" value="TetR_C_31"/>
</dbReference>
<dbReference type="SUPFAM" id="SSF46689">
    <property type="entry name" value="Homeodomain-like"/>
    <property type="match status" value="1"/>
</dbReference>
<feature type="DNA-binding region" description="H-T-H motif" evidence="2">
    <location>
        <begin position="24"/>
        <end position="43"/>
    </location>
</feature>
<organism evidence="4 5">
    <name type="scientific">Actinomadura coerulea</name>
    <dbReference type="NCBI Taxonomy" id="46159"/>
    <lineage>
        <taxon>Bacteria</taxon>
        <taxon>Bacillati</taxon>
        <taxon>Actinomycetota</taxon>
        <taxon>Actinomycetes</taxon>
        <taxon>Streptosporangiales</taxon>
        <taxon>Thermomonosporaceae</taxon>
        <taxon>Actinomadura</taxon>
    </lineage>
</organism>
<dbReference type="PRINTS" id="PR00455">
    <property type="entry name" value="HTHTETR"/>
</dbReference>
<dbReference type="Proteomes" id="UP000546324">
    <property type="component" value="Unassembled WGS sequence"/>
</dbReference>
<dbReference type="PROSITE" id="PS50977">
    <property type="entry name" value="HTH_TETR_2"/>
    <property type="match status" value="1"/>
</dbReference>
<name>A0A7X0G647_9ACTN</name>
<dbReference type="InterPro" id="IPR009057">
    <property type="entry name" value="Homeodomain-like_sf"/>
</dbReference>
<evidence type="ECO:0000256" key="2">
    <source>
        <dbReference type="PROSITE-ProRule" id="PRU00335"/>
    </source>
</evidence>
<evidence type="ECO:0000313" key="4">
    <source>
        <dbReference type="EMBL" id="MBB6399310.1"/>
    </source>
</evidence>
<comment type="caution">
    <text evidence="4">The sequence shown here is derived from an EMBL/GenBank/DDBJ whole genome shotgun (WGS) entry which is preliminary data.</text>
</comment>
<dbReference type="EMBL" id="JACHMQ010000001">
    <property type="protein sequence ID" value="MBB6399310.1"/>
    <property type="molecule type" value="Genomic_DNA"/>
</dbReference>
<dbReference type="AlphaFoldDB" id="A0A7X0G647"/>
<dbReference type="PANTHER" id="PTHR30055">
    <property type="entry name" value="HTH-TYPE TRANSCRIPTIONAL REGULATOR RUTR"/>
    <property type="match status" value="1"/>
</dbReference>
<keyword evidence="5" id="KW-1185">Reference proteome</keyword>
<dbReference type="InterPro" id="IPR001647">
    <property type="entry name" value="HTH_TetR"/>
</dbReference>
<sequence length="189" mass="20246">MGNREDLLEAAVRCIQEKGYAKTTLRDIAGVAGVSMAAVGYHYGSTEKLLNLALVRAIENWSATFGQVLADGEPADQDGHTGFWQRIIDSLNDHDRTALASFEAFVQSQRVPELRAQIAASQREGRRGMAAMATGTSEEAVTERAARTIGSVQLALITGLMAQWMTDPEHAPTASEVVEGLKALSSSLA</sequence>
<dbReference type="Pfam" id="PF17940">
    <property type="entry name" value="TetR_C_31"/>
    <property type="match status" value="1"/>
</dbReference>
<keyword evidence="1 2" id="KW-0238">DNA-binding</keyword>
<dbReference type="InterPro" id="IPR050109">
    <property type="entry name" value="HTH-type_TetR-like_transc_reg"/>
</dbReference>
<dbReference type="GO" id="GO:0000976">
    <property type="term" value="F:transcription cis-regulatory region binding"/>
    <property type="evidence" value="ECO:0007669"/>
    <property type="project" value="TreeGrafter"/>
</dbReference>
<protein>
    <submittedName>
        <fullName evidence="4">AcrR family transcriptional regulator</fullName>
    </submittedName>
</protein>
<dbReference type="PANTHER" id="PTHR30055:SF219">
    <property type="entry name" value="TRANSCRIPTIONAL REGULATORY PROTEIN"/>
    <property type="match status" value="1"/>
</dbReference>
<proteinExistence type="predicted"/>
<dbReference type="Gene3D" id="1.10.357.10">
    <property type="entry name" value="Tetracycline Repressor, domain 2"/>
    <property type="match status" value="1"/>
</dbReference>
<feature type="domain" description="HTH tetR-type" evidence="3">
    <location>
        <begin position="1"/>
        <end position="61"/>
    </location>
</feature>
<evidence type="ECO:0000259" key="3">
    <source>
        <dbReference type="PROSITE" id="PS50977"/>
    </source>
</evidence>
<dbReference type="RefSeq" id="WP_185031109.1">
    <property type="nucleotide sequence ID" value="NZ_JACHMQ010000001.1"/>
</dbReference>
<evidence type="ECO:0000313" key="5">
    <source>
        <dbReference type="Proteomes" id="UP000546324"/>
    </source>
</evidence>
<dbReference type="GO" id="GO:0003700">
    <property type="term" value="F:DNA-binding transcription factor activity"/>
    <property type="evidence" value="ECO:0007669"/>
    <property type="project" value="TreeGrafter"/>
</dbReference>
<dbReference type="Pfam" id="PF00440">
    <property type="entry name" value="TetR_N"/>
    <property type="match status" value="1"/>
</dbReference>
<evidence type="ECO:0000256" key="1">
    <source>
        <dbReference type="ARBA" id="ARBA00023125"/>
    </source>
</evidence>